<dbReference type="PRINTS" id="PR00033">
    <property type="entry name" value="HTHASNC"/>
</dbReference>
<dbReference type="EMBL" id="LGEX01000006">
    <property type="protein sequence ID" value="KUK07377.1"/>
    <property type="molecule type" value="Genomic_DNA"/>
</dbReference>
<dbReference type="SUPFAM" id="SSF54909">
    <property type="entry name" value="Dimeric alpha+beta barrel"/>
    <property type="match status" value="1"/>
</dbReference>
<name>A0A101DF81_ARCFL</name>
<dbReference type="Proteomes" id="UP000054307">
    <property type="component" value="Unassembled WGS sequence"/>
</dbReference>
<dbReference type="InterPro" id="IPR036388">
    <property type="entry name" value="WH-like_DNA-bd_sf"/>
</dbReference>
<sequence length="187" mass="21514">MDEKDRKIISILQQNGKATLSQIAEKMRMSAMGVKKRLDKLEKGKIKLTPLLNVEELGIITAVVAMEVESSDALRKIIEKFRDCPRIIKFFVTTGSYNLFALIYAEDYHSLESITLEKCSLRSQPGIRRYDIFPIQEIFYDSYLDIKVVAEKEREDAPCGVFCGDCYRYESNRCLGCPATKFYRGRL</sequence>
<dbReference type="InterPro" id="IPR019887">
    <property type="entry name" value="Tscrpt_reg_AsnC/Lrp_C"/>
</dbReference>
<gene>
    <name evidence="5" type="ORF">XD40_0365</name>
    <name evidence="6" type="ORF">XD48_0373</name>
</gene>
<dbReference type="PANTHER" id="PTHR30154:SF34">
    <property type="entry name" value="TRANSCRIPTIONAL REGULATOR AZLB"/>
    <property type="match status" value="1"/>
</dbReference>
<reference evidence="5" key="1">
    <citation type="journal article" date="2015" name="MBio">
        <title>Genome-resolved metagenomic analysis reveals roles for candidate phyla and other microbial community members in biogeochemical transformations in oil reservoirs.</title>
        <authorList>
            <person name="Hu P."/>
            <person name="Tom L."/>
            <person name="Singh A."/>
            <person name="Thomas B.C."/>
            <person name="Baker B.J."/>
            <person name="Piceno Y.M."/>
            <person name="Andersen G.L."/>
            <person name="Banfield J.F."/>
        </authorList>
    </citation>
    <scope>NUCLEOTIDE SEQUENCE [LARGE SCALE GENOMIC DNA]</scope>
    <source>
        <strain evidence="6">49_2300</strain>
        <strain evidence="5">49_95</strain>
    </source>
</reference>
<keyword evidence="2" id="KW-0238">DNA-binding</keyword>
<dbReference type="InterPro" id="IPR036390">
    <property type="entry name" value="WH_DNA-bd_sf"/>
</dbReference>
<dbReference type="Gene3D" id="1.10.10.10">
    <property type="entry name" value="Winged helix-like DNA-binding domain superfamily/Winged helix DNA-binding domain"/>
    <property type="match status" value="1"/>
</dbReference>
<dbReference type="PANTHER" id="PTHR30154">
    <property type="entry name" value="LEUCINE-RESPONSIVE REGULATORY PROTEIN"/>
    <property type="match status" value="1"/>
</dbReference>
<dbReference type="InterPro" id="IPR011008">
    <property type="entry name" value="Dimeric_a/b-barrel"/>
</dbReference>
<dbReference type="Gene3D" id="3.30.70.920">
    <property type="match status" value="1"/>
</dbReference>
<dbReference type="GO" id="GO:0043565">
    <property type="term" value="F:sequence-specific DNA binding"/>
    <property type="evidence" value="ECO:0007669"/>
    <property type="project" value="InterPro"/>
</dbReference>
<dbReference type="InterPro" id="IPR019888">
    <property type="entry name" value="Tscrpt_reg_AsnC-like"/>
</dbReference>
<dbReference type="AlphaFoldDB" id="A0A101DF81"/>
<evidence type="ECO:0000256" key="2">
    <source>
        <dbReference type="ARBA" id="ARBA00023125"/>
    </source>
</evidence>
<organism evidence="5 8">
    <name type="scientific">Archaeoglobus fulgidus</name>
    <dbReference type="NCBI Taxonomy" id="2234"/>
    <lineage>
        <taxon>Archaea</taxon>
        <taxon>Methanobacteriati</taxon>
        <taxon>Methanobacteriota</taxon>
        <taxon>Archaeoglobi</taxon>
        <taxon>Archaeoglobales</taxon>
        <taxon>Archaeoglobaceae</taxon>
        <taxon>Archaeoglobus</taxon>
    </lineage>
</organism>
<keyword evidence="3" id="KW-0804">Transcription</keyword>
<feature type="domain" description="HTH asnC-type" evidence="4">
    <location>
        <begin position="1"/>
        <end position="60"/>
    </location>
</feature>
<evidence type="ECO:0000313" key="7">
    <source>
        <dbReference type="Proteomes" id="UP000054015"/>
    </source>
</evidence>
<dbReference type="SUPFAM" id="SSF46785">
    <property type="entry name" value="Winged helix' DNA-binding domain"/>
    <property type="match status" value="1"/>
</dbReference>
<dbReference type="Pfam" id="PF13404">
    <property type="entry name" value="HTH_AsnC-type"/>
    <property type="match status" value="1"/>
</dbReference>
<dbReference type="GO" id="GO:0043200">
    <property type="term" value="P:response to amino acid"/>
    <property type="evidence" value="ECO:0007669"/>
    <property type="project" value="TreeGrafter"/>
</dbReference>
<evidence type="ECO:0000313" key="5">
    <source>
        <dbReference type="EMBL" id="KUJ94429.1"/>
    </source>
</evidence>
<dbReference type="InterPro" id="IPR000485">
    <property type="entry name" value="AsnC-type_HTH_dom"/>
</dbReference>
<dbReference type="Pfam" id="PF01037">
    <property type="entry name" value="AsnC_trans_reg"/>
    <property type="match status" value="1"/>
</dbReference>
<evidence type="ECO:0000259" key="4">
    <source>
        <dbReference type="PROSITE" id="PS50956"/>
    </source>
</evidence>
<protein>
    <submittedName>
        <fullName evidence="5">Transcriptional regulatory protein, AsnC family</fullName>
    </submittedName>
</protein>
<dbReference type="PATRIC" id="fig|2234.6.peg.212"/>
<accession>A0A101DF81</accession>
<evidence type="ECO:0000256" key="3">
    <source>
        <dbReference type="ARBA" id="ARBA00023163"/>
    </source>
</evidence>
<comment type="caution">
    <text evidence="5">The sequence shown here is derived from an EMBL/GenBank/DDBJ whole genome shotgun (WGS) entry which is preliminary data.</text>
</comment>
<evidence type="ECO:0000313" key="8">
    <source>
        <dbReference type="Proteomes" id="UP000054307"/>
    </source>
</evidence>
<dbReference type="SMART" id="SM00344">
    <property type="entry name" value="HTH_ASNC"/>
    <property type="match status" value="1"/>
</dbReference>
<evidence type="ECO:0000256" key="1">
    <source>
        <dbReference type="ARBA" id="ARBA00023015"/>
    </source>
</evidence>
<dbReference type="GO" id="GO:0005829">
    <property type="term" value="C:cytosol"/>
    <property type="evidence" value="ECO:0007669"/>
    <property type="project" value="TreeGrafter"/>
</dbReference>
<reference evidence="7 8" key="2">
    <citation type="journal article" date="2015" name="MBio">
        <title>Genome-Resolved Metagenomic Analysis Reveals Roles for Candidate Phyla and Other Microbial Community Members in Biogeochemical Transformations in Oil Reservoirs.</title>
        <authorList>
            <person name="Hu P."/>
            <person name="Tom L."/>
            <person name="Singh A."/>
            <person name="Thomas B.C."/>
            <person name="Baker B.J."/>
            <person name="Piceno Y.M."/>
            <person name="Andersen G.L."/>
            <person name="Banfield J.F."/>
        </authorList>
    </citation>
    <scope>NUCLEOTIDE SEQUENCE [LARGE SCALE GENOMIC DNA]</scope>
</reference>
<proteinExistence type="predicted"/>
<dbReference type="PROSITE" id="PS50956">
    <property type="entry name" value="HTH_ASNC_2"/>
    <property type="match status" value="1"/>
</dbReference>
<evidence type="ECO:0000313" key="6">
    <source>
        <dbReference type="EMBL" id="KUK07377.1"/>
    </source>
</evidence>
<dbReference type="Proteomes" id="UP000054015">
    <property type="component" value="Unassembled WGS sequence"/>
</dbReference>
<dbReference type="EMBL" id="LGEQ01000004">
    <property type="protein sequence ID" value="KUJ94429.1"/>
    <property type="molecule type" value="Genomic_DNA"/>
</dbReference>
<keyword evidence="1" id="KW-0805">Transcription regulation</keyword>